<name>A0ABY1AWZ5_9HYPH</name>
<organism evidence="1 2">
    <name type="scientific">Rhizobium tibeticum</name>
    <dbReference type="NCBI Taxonomy" id="501024"/>
    <lineage>
        <taxon>Bacteria</taxon>
        <taxon>Pseudomonadati</taxon>
        <taxon>Pseudomonadota</taxon>
        <taxon>Alphaproteobacteria</taxon>
        <taxon>Hyphomicrobiales</taxon>
        <taxon>Rhizobiaceae</taxon>
        <taxon>Rhizobium/Agrobacterium group</taxon>
        <taxon>Rhizobium</taxon>
    </lineage>
</organism>
<evidence type="ECO:0000313" key="2">
    <source>
        <dbReference type="Proteomes" id="UP000198939"/>
    </source>
</evidence>
<protein>
    <submittedName>
        <fullName evidence="1">Uncharacterized protein</fullName>
    </submittedName>
</protein>
<dbReference type="EMBL" id="FOCV01000053">
    <property type="protein sequence ID" value="SEP22268.1"/>
    <property type="molecule type" value="Genomic_DNA"/>
</dbReference>
<keyword evidence="2" id="KW-1185">Reference proteome</keyword>
<comment type="caution">
    <text evidence="1">The sequence shown here is derived from an EMBL/GenBank/DDBJ whole genome shotgun (WGS) entry which is preliminary data.</text>
</comment>
<dbReference type="Proteomes" id="UP000198939">
    <property type="component" value="Unassembled WGS sequence"/>
</dbReference>
<accession>A0ABY1AWZ5</accession>
<sequence>MEPFRWQNCYADVQTYRHARTIQTYLEDVIAPALETLDRKTDELERLGGAWAAFEA</sequence>
<gene>
    <name evidence="1" type="ORF">SAMN05216228_10536</name>
</gene>
<proteinExistence type="predicted"/>
<evidence type="ECO:0000313" key="1">
    <source>
        <dbReference type="EMBL" id="SEP22268.1"/>
    </source>
</evidence>
<dbReference type="RefSeq" id="WP_210216963.1">
    <property type="nucleotide sequence ID" value="NZ_FOCV01000053.1"/>
</dbReference>
<reference evidence="1 2" key="1">
    <citation type="submission" date="2016-10" db="EMBL/GenBank/DDBJ databases">
        <authorList>
            <person name="Varghese N."/>
            <person name="Submissions S."/>
        </authorList>
    </citation>
    <scope>NUCLEOTIDE SEQUENCE [LARGE SCALE GENOMIC DNA]</scope>
    <source>
        <strain evidence="1 2">CGMCC 1.7071</strain>
    </source>
</reference>